<accession>A0A080ZKU1</accession>
<dbReference type="EMBL" id="ANJA01002913">
    <property type="protein sequence ID" value="ETO67252.1"/>
    <property type="molecule type" value="Genomic_DNA"/>
</dbReference>
<dbReference type="Proteomes" id="UP000028582">
    <property type="component" value="Unassembled WGS sequence"/>
</dbReference>
<comment type="caution">
    <text evidence="1">The sequence shown here is derived from an EMBL/GenBank/DDBJ whole genome shotgun (WGS) entry which is preliminary data.</text>
</comment>
<name>A0A080ZKU1_PHYNI</name>
<reference evidence="1 2" key="1">
    <citation type="submission" date="2013-11" db="EMBL/GenBank/DDBJ databases">
        <title>The Genome Sequence of Phytophthora parasitica P1976.</title>
        <authorList>
            <consortium name="The Broad Institute Genomics Platform"/>
            <person name="Russ C."/>
            <person name="Tyler B."/>
            <person name="Panabieres F."/>
            <person name="Shan W."/>
            <person name="Tripathy S."/>
            <person name="Grunwald N."/>
            <person name="Machado M."/>
            <person name="Johnson C.S."/>
            <person name="Walker B."/>
            <person name="Young S."/>
            <person name="Zeng Q."/>
            <person name="Gargeya S."/>
            <person name="Fitzgerald M."/>
            <person name="Haas B."/>
            <person name="Abouelleil A."/>
            <person name="Allen A.W."/>
            <person name="Alvarado L."/>
            <person name="Arachchi H.M."/>
            <person name="Berlin A.M."/>
            <person name="Chapman S.B."/>
            <person name="Gainer-Dewar J."/>
            <person name="Goldberg J."/>
            <person name="Griggs A."/>
            <person name="Gujja S."/>
            <person name="Hansen M."/>
            <person name="Howarth C."/>
            <person name="Imamovic A."/>
            <person name="Ireland A."/>
            <person name="Larimer J."/>
            <person name="McCowan C."/>
            <person name="Murphy C."/>
            <person name="Pearson M."/>
            <person name="Poon T.W."/>
            <person name="Priest M."/>
            <person name="Roberts A."/>
            <person name="Saif S."/>
            <person name="Shea T."/>
            <person name="Sisk P."/>
            <person name="Sykes S."/>
            <person name="Wortman J."/>
            <person name="Nusbaum C."/>
            <person name="Birren B."/>
        </authorList>
    </citation>
    <scope>NUCLEOTIDE SEQUENCE [LARGE SCALE GENOMIC DNA]</scope>
    <source>
        <strain evidence="1 2">P1976</strain>
    </source>
</reference>
<gene>
    <name evidence="1" type="ORF">F444_15782</name>
</gene>
<dbReference type="AlphaFoldDB" id="A0A080ZKU1"/>
<evidence type="ECO:0000313" key="1">
    <source>
        <dbReference type="EMBL" id="ETO67252.1"/>
    </source>
</evidence>
<evidence type="ECO:0000313" key="2">
    <source>
        <dbReference type="Proteomes" id="UP000028582"/>
    </source>
</evidence>
<protein>
    <submittedName>
        <fullName evidence="1">Uncharacterized protein</fullName>
    </submittedName>
</protein>
<sequence>MPDQSYWQQEERTETTKKCASDVTGITDFEFAATKPYVRSKRANFTGIPDFVGAGPSYRYEIQASEEMRLCGFRGSTAT</sequence>
<proteinExistence type="predicted"/>
<organism evidence="1 2">
    <name type="scientific">Phytophthora nicotianae P1976</name>
    <dbReference type="NCBI Taxonomy" id="1317066"/>
    <lineage>
        <taxon>Eukaryota</taxon>
        <taxon>Sar</taxon>
        <taxon>Stramenopiles</taxon>
        <taxon>Oomycota</taxon>
        <taxon>Peronosporomycetes</taxon>
        <taxon>Peronosporales</taxon>
        <taxon>Peronosporaceae</taxon>
        <taxon>Phytophthora</taxon>
    </lineage>
</organism>